<protein>
    <recommendedName>
        <fullName evidence="2">Fungal-type protein kinase domain-containing protein</fullName>
    </recommendedName>
</protein>
<dbReference type="Pfam" id="PF17667">
    <property type="entry name" value="Pkinase_fungal"/>
    <property type="match status" value="1"/>
</dbReference>
<dbReference type="EMBL" id="MU805938">
    <property type="protein sequence ID" value="KAJ3845332.1"/>
    <property type="molecule type" value="Genomic_DNA"/>
</dbReference>
<evidence type="ECO:0000313" key="3">
    <source>
        <dbReference type="EMBL" id="KAJ3845332.1"/>
    </source>
</evidence>
<dbReference type="PANTHER" id="PTHR38248">
    <property type="entry name" value="FUNK1 6"/>
    <property type="match status" value="1"/>
</dbReference>
<feature type="compositionally biased region" description="Basic and acidic residues" evidence="1">
    <location>
        <begin position="391"/>
        <end position="405"/>
    </location>
</feature>
<proteinExistence type="predicted"/>
<evidence type="ECO:0000256" key="1">
    <source>
        <dbReference type="SAM" id="MobiDB-lite"/>
    </source>
</evidence>
<dbReference type="Proteomes" id="UP001163846">
    <property type="component" value="Unassembled WGS sequence"/>
</dbReference>
<feature type="region of interest" description="Disordered" evidence="1">
    <location>
        <begin position="343"/>
        <end position="415"/>
    </location>
</feature>
<comment type="caution">
    <text evidence="3">The sequence shown here is derived from an EMBL/GenBank/DDBJ whole genome shotgun (WGS) entry which is preliminary data.</text>
</comment>
<dbReference type="InterPro" id="IPR040976">
    <property type="entry name" value="Pkinase_fungal"/>
</dbReference>
<organism evidence="3 4">
    <name type="scientific">Lentinula raphanica</name>
    <dbReference type="NCBI Taxonomy" id="153919"/>
    <lineage>
        <taxon>Eukaryota</taxon>
        <taxon>Fungi</taxon>
        <taxon>Dikarya</taxon>
        <taxon>Basidiomycota</taxon>
        <taxon>Agaricomycotina</taxon>
        <taxon>Agaricomycetes</taxon>
        <taxon>Agaricomycetidae</taxon>
        <taxon>Agaricales</taxon>
        <taxon>Marasmiineae</taxon>
        <taxon>Omphalotaceae</taxon>
        <taxon>Lentinula</taxon>
    </lineage>
</organism>
<sequence length="791" mass="90230">MSLASDPHPYPHSSSRYTSEIGSSLDFWEDLKDESSFKLKGHIWQFTVDQLAHALSAKTRNQDVSPLAPGYFDSVDDYAVCIDEYGSEIKMACQEFVFQAPEVLLVSGGDNYRDVVGLLNKGIELCLAQLSKDRDVFYRDLKFCVWDKPMKDGVGGPESPHGAGIKGFGNSVPDQLFWSPPDEGGMQMAIPVEVNEDWQELVLRAGTNACYLFSASPLRQFALVIGYNRKDHNLRFLVFHRGGCTASVPLDLDEVPGQEGFIRLLFSIFTWRTRADAGFAAWCNNAQVCLPLLQNEARNMAPFIVDIDRVLHQTFCVRGRSPRVFCLKVPGACQKRPVANLMPATHMRLRRSSSRTRENEGKTAAKKVSNTSSHVDQHCSDTTRAGNAQSDSRKSQKREINKDKGWSSSKISLNPAHASDHQLKDTNLHIHWPSLKFDSLERSDFNNTVMKLCWTPDRGSKHGPIEPDFLRDCSNMFGVPKHLYSFQVYHDIGSPTTNHLFLPPPSDDLEQYRWHVLGKPIIEKPDRRSLLGHIMIFAGHSLLTARDFPSLIRAIFHALIGYYNMCQKNYQHCDLSIDNVLMVDEPITTQPFRIENPNPIQQEILNLCKTLAINDRCYGFVIDGDMSVHWDTYFEDEDVGTKTGTSEFMSDWLFNRMLKNHLHSPLDDFVSLYFVTQWACVFRELAQKERFQCEGFVQVWQTKLAGNIDQRTSVTHQINHERLRANEYGTFLVQAQPFLKQWYSLIENLRDEFRDPPPEGWNAGIFRQIIDEVLLSFLKVVIDSRVLESMV</sequence>
<accession>A0AA38PLV1</accession>
<dbReference type="AlphaFoldDB" id="A0AA38PLV1"/>
<reference evidence="3" key="1">
    <citation type="submission" date="2022-08" db="EMBL/GenBank/DDBJ databases">
        <authorList>
            <consortium name="DOE Joint Genome Institute"/>
            <person name="Min B."/>
            <person name="Riley R."/>
            <person name="Sierra-Patev S."/>
            <person name="Naranjo-Ortiz M."/>
            <person name="Looney B."/>
            <person name="Konkel Z."/>
            <person name="Slot J.C."/>
            <person name="Sakamoto Y."/>
            <person name="Steenwyk J.L."/>
            <person name="Rokas A."/>
            <person name="Carro J."/>
            <person name="Camarero S."/>
            <person name="Ferreira P."/>
            <person name="Molpeceres G."/>
            <person name="Ruiz-Duenas F.J."/>
            <person name="Serrano A."/>
            <person name="Henrissat B."/>
            <person name="Drula E."/>
            <person name="Hughes K.W."/>
            <person name="Mata J.L."/>
            <person name="Ishikawa N.K."/>
            <person name="Vargas-Isla R."/>
            <person name="Ushijima S."/>
            <person name="Smith C.A."/>
            <person name="Ahrendt S."/>
            <person name="Andreopoulos W."/>
            <person name="He G."/>
            <person name="Labutti K."/>
            <person name="Lipzen A."/>
            <person name="Ng V."/>
            <person name="Sandor L."/>
            <person name="Barry K."/>
            <person name="Martinez A.T."/>
            <person name="Xiao Y."/>
            <person name="Gibbons J.G."/>
            <person name="Terashima K."/>
            <person name="Hibbett D.S."/>
            <person name="Grigoriev I.V."/>
        </authorList>
    </citation>
    <scope>NUCLEOTIDE SEQUENCE</scope>
    <source>
        <strain evidence="3">TFB9207</strain>
    </source>
</reference>
<gene>
    <name evidence="3" type="ORF">F5878DRAFT_523851</name>
</gene>
<name>A0AA38PLV1_9AGAR</name>
<evidence type="ECO:0000259" key="2">
    <source>
        <dbReference type="Pfam" id="PF17667"/>
    </source>
</evidence>
<feature type="domain" description="Fungal-type protein kinase" evidence="2">
    <location>
        <begin position="195"/>
        <end position="680"/>
    </location>
</feature>
<keyword evidence="4" id="KW-1185">Reference proteome</keyword>
<dbReference type="PANTHER" id="PTHR38248:SF2">
    <property type="entry name" value="FUNK1 11"/>
    <property type="match status" value="1"/>
</dbReference>
<evidence type="ECO:0000313" key="4">
    <source>
        <dbReference type="Proteomes" id="UP001163846"/>
    </source>
</evidence>